<dbReference type="EMBL" id="JAIQCV010000013">
    <property type="protein sequence ID" value="KAH1032625.1"/>
    <property type="molecule type" value="Genomic_DNA"/>
</dbReference>
<sequence>MGVVATTIYTSPSEQPLYVPISDKSMLDAKVPLIMYATVEIHESDQVIRQFSGLFGVHALV</sequence>
<keyword evidence="2" id="KW-1185">Reference proteome</keyword>
<reference evidence="1 2" key="1">
    <citation type="journal article" date="2021" name="Plant Biotechnol. J.">
        <title>Multi-omics assisted identification of the key and species-specific regulatory components of drought-tolerant mechanisms in Gossypium stocksii.</title>
        <authorList>
            <person name="Yu D."/>
            <person name="Ke L."/>
            <person name="Zhang D."/>
            <person name="Wu Y."/>
            <person name="Sun Y."/>
            <person name="Mei J."/>
            <person name="Sun J."/>
            <person name="Sun Y."/>
        </authorList>
    </citation>
    <scope>NUCLEOTIDE SEQUENCE [LARGE SCALE GENOMIC DNA]</scope>
    <source>
        <strain evidence="2">cv. E1</strain>
        <tissue evidence="1">Leaf</tissue>
    </source>
</reference>
<dbReference type="Proteomes" id="UP000828251">
    <property type="component" value="Unassembled WGS sequence"/>
</dbReference>
<name>A0A9D3UA26_9ROSI</name>
<accession>A0A9D3UA26</accession>
<gene>
    <name evidence="1" type="ORF">J1N35_044799</name>
</gene>
<protein>
    <submittedName>
        <fullName evidence="1">Uncharacterized protein</fullName>
    </submittedName>
</protein>
<organism evidence="1 2">
    <name type="scientific">Gossypium stocksii</name>
    <dbReference type="NCBI Taxonomy" id="47602"/>
    <lineage>
        <taxon>Eukaryota</taxon>
        <taxon>Viridiplantae</taxon>
        <taxon>Streptophyta</taxon>
        <taxon>Embryophyta</taxon>
        <taxon>Tracheophyta</taxon>
        <taxon>Spermatophyta</taxon>
        <taxon>Magnoliopsida</taxon>
        <taxon>eudicotyledons</taxon>
        <taxon>Gunneridae</taxon>
        <taxon>Pentapetalae</taxon>
        <taxon>rosids</taxon>
        <taxon>malvids</taxon>
        <taxon>Malvales</taxon>
        <taxon>Malvaceae</taxon>
        <taxon>Malvoideae</taxon>
        <taxon>Gossypium</taxon>
    </lineage>
</organism>
<proteinExistence type="predicted"/>
<comment type="caution">
    <text evidence="1">The sequence shown here is derived from an EMBL/GenBank/DDBJ whole genome shotgun (WGS) entry which is preliminary data.</text>
</comment>
<evidence type="ECO:0000313" key="2">
    <source>
        <dbReference type="Proteomes" id="UP000828251"/>
    </source>
</evidence>
<dbReference type="AlphaFoldDB" id="A0A9D3UA26"/>
<evidence type="ECO:0000313" key="1">
    <source>
        <dbReference type="EMBL" id="KAH1032625.1"/>
    </source>
</evidence>